<dbReference type="EMBL" id="JBEXAE010000006">
    <property type="protein sequence ID" value="MET6991458.1"/>
    <property type="molecule type" value="Genomic_DNA"/>
</dbReference>
<organism evidence="1 2">
    <name type="scientific">Sediminicola arcticus</name>
    <dbReference type="NCBI Taxonomy" id="1574308"/>
    <lineage>
        <taxon>Bacteria</taxon>
        <taxon>Pseudomonadati</taxon>
        <taxon>Bacteroidota</taxon>
        <taxon>Flavobacteriia</taxon>
        <taxon>Flavobacteriales</taxon>
        <taxon>Flavobacteriaceae</taxon>
        <taxon>Sediminicola</taxon>
    </lineage>
</organism>
<evidence type="ECO:0008006" key="3">
    <source>
        <dbReference type="Google" id="ProtNLM"/>
    </source>
</evidence>
<accession>A0ABV2SWB2</accession>
<reference evidence="1 2" key="1">
    <citation type="submission" date="2024-07" db="EMBL/GenBank/DDBJ databases">
        <title>The genome sequence of type strain Sediminicola arcticus GDMCC 1.2805.</title>
        <authorList>
            <person name="Liu Y."/>
        </authorList>
    </citation>
    <scope>NUCLEOTIDE SEQUENCE [LARGE SCALE GENOMIC DNA]</scope>
    <source>
        <strain evidence="1 2">GDMCC 1.2805</strain>
    </source>
</reference>
<sequence length="167" mass="19034">MKKLFTILTLSTVLFSCNTNPKKDKETKNTTEKLTKIDSVDVKQVVLSMHDAVMTNDLSDSLTFNQWTDFFTSDFLYMQSEGKPAIKMGKIGFKDMREAFKSIKISYDEIIIDYVDSSCDLAYVSYHYKAIATTIKTNESKDISSSALLILKKNDAAEWKIAYLVFN</sequence>
<name>A0ABV2SWB2_9FLAO</name>
<dbReference type="Proteomes" id="UP001549799">
    <property type="component" value="Unassembled WGS sequence"/>
</dbReference>
<dbReference type="RefSeq" id="WP_354616008.1">
    <property type="nucleotide sequence ID" value="NZ_JBEXAE010000006.1"/>
</dbReference>
<dbReference type="SUPFAM" id="SSF54427">
    <property type="entry name" value="NTF2-like"/>
    <property type="match status" value="1"/>
</dbReference>
<evidence type="ECO:0000313" key="1">
    <source>
        <dbReference type="EMBL" id="MET6991458.1"/>
    </source>
</evidence>
<comment type="caution">
    <text evidence="1">The sequence shown here is derived from an EMBL/GenBank/DDBJ whole genome shotgun (WGS) entry which is preliminary data.</text>
</comment>
<dbReference type="PROSITE" id="PS51257">
    <property type="entry name" value="PROKAR_LIPOPROTEIN"/>
    <property type="match status" value="1"/>
</dbReference>
<dbReference type="InterPro" id="IPR032710">
    <property type="entry name" value="NTF2-like_dom_sf"/>
</dbReference>
<dbReference type="Gene3D" id="3.10.450.50">
    <property type="match status" value="1"/>
</dbReference>
<keyword evidence="2" id="KW-1185">Reference proteome</keyword>
<evidence type="ECO:0000313" key="2">
    <source>
        <dbReference type="Proteomes" id="UP001549799"/>
    </source>
</evidence>
<protein>
    <recommendedName>
        <fullName evidence="3">DUF4440 domain-containing protein</fullName>
    </recommendedName>
</protein>
<proteinExistence type="predicted"/>
<gene>
    <name evidence="1" type="ORF">ABXZ36_12460</name>
</gene>